<organism evidence="1 2">
    <name type="scientific">Paenibacillus agricola</name>
    <dbReference type="NCBI Taxonomy" id="2716264"/>
    <lineage>
        <taxon>Bacteria</taxon>
        <taxon>Bacillati</taxon>
        <taxon>Bacillota</taxon>
        <taxon>Bacilli</taxon>
        <taxon>Bacillales</taxon>
        <taxon>Paenibacillaceae</taxon>
        <taxon>Paenibacillus</taxon>
    </lineage>
</organism>
<comment type="caution">
    <text evidence="1">The sequence shown here is derived from an EMBL/GenBank/DDBJ whole genome shotgun (WGS) entry which is preliminary data.</text>
</comment>
<dbReference type="EMBL" id="JAAOIW010000022">
    <property type="protein sequence ID" value="NHN34809.1"/>
    <property type="molecule type" value="Genomic_DNA"/>
</dbReference>
<dbReference type="RefSeq" id="WP_166156456.1">
    <property type="nucleotide sequence ID" value="NZ_JAAOIW010000022.1"/>
</dbReference>
<reference evidence="1" key="1">
    <citation type="submission" date="2020-03" db="EMBL/GenBank/DDBJ databases">
        <title>Draft sequencing of Paenibacilllus sp. S3N08.</title>
        <authorList>
            <person name="Kim D.-U."/>
        </authorList>
    </citation>
    <scope>NUCLEOTIDE SEQUENCE</scope>
    <source>
        <strain evidence="1">S3N08</strain>
    </source>
</reference>
<protein>
    <submittedName>
        <fullName evidence="1">Uncharacterized protein</fullName>
    </submittedName>
</protein>
<name>A0ABX0JJT5_9BACL</name>
<accession>A0ABX0JJT5</accession>
<evidence type="ECO:0000313" key="2">
    <source>
        <dbReference type="Proteomes" id="UP001165962"/>
    </source>
</evidence>
<dbReference type="Proteomes" id="UP001165962">
    <property type="component" value="Unassembled WGS sequence"/>
</dbReference>
<sequence>MVQTKAKLVSYATVLQEITQQVRLLDDVHQRNIQSFEIKMNKYDLLSEKMDETIKEQKILIESLVKSTA</sequence>
<keyword evidence="2" id="KW-1185">Reference proteome</keyword>
<gene>
    <name evidence="1" type="ORF">G9U52_34255</name>
</gene>
<evidence type="ECO:0000313" key="1">
    <source>
        <dbReference type="EMBL" id="NHN34809.1"/>
    </source>
</evidence>
<proteinExistence type="predicted"/>